<reference evidence="1" key="1">
    <citation type="submission" date="2021-03" db="EMBL/GenBank/DDBJ databases">
        <authorList>
            <consortium name="DOE Joint Genome Institute"/>
            <person name="Ahrendt S."/>
            <person name="Looney B.P."/>
            <person name="Miyauchi S."/>
            <person name="Morin E."/>
            <person name="Drula E."/>
            <person name="Courty P.E."/>
            <person name="Chicoki N."/>
            <person name="Fauchery L."/>
            <person name="Kohler A."/>
            <person name="Kuo A."/>
            <person name="Labutti K."/>
            <person name="Pangilinan J."/>
            <person name="Lipzen A."/>
            <person name="Riley R."/>
            <person name="Andreopoulos W."/>
            <person name="He G."/>
            <person name="Johnson J."/>
            <person name="Barry K.W."/>
            <person name="Grigoriev I.V."/>
            <person name="Nagy L."/>
            <person name="Hibbett D."/>
            <person name="Henrissat B."/>
            <person name="Matheny P.B."/>
            <person name="Labbe J."/>
            <person name="Martin F."/>
        </authorList>
    </citation>
    <scope>NUCLEOTIDE SEQUENCE</scope>
    <source>
        <strain evidence="1">HHB10654</strain>
    </source>
</reference>
<comment type="caution">
    <text evidence="1">The sequence shown here is derived from an EMBL/GenBank/DDBJ whole genome shotgun (WGS) entry which is preliminary data.</text>
</comment>
<organism evidence="1 2">
    <name type="scientific">Artomyces pyxidatus</name>
    <dbReference type="NCBI Taxonomy" id="48021"/>
    <lineage>
        <taxon>Eukaryota</taxon>
        <taxon>Fungi</taxon>
        <taxon>Dikarya</taxon>
        <taxon>Basidiomycota</taxon>
        <taxon>Agaricomycotina</taxon>
        <taxon>Agaricomycetes</taxon>
        <taxon>Russulales</taxon>
        <taxon>Auriscalpiaceae</taxon>
        <taxon>Artomyces</taxon>
    </lineage>
</organism>
<accession>A0ACB8SEC3</accession>
<evidence type="ECO:0000313" key="1">
    <source>
        <dbReference type="EMBL" id="KAI0054622.1"/>
    </source>
</evidence>
<evidence type="ECO:0000313" key="2">
    <source>
        <dbReference type="Proteomes" id="UP000814140"/>
    </source>
</evidence>
<keyword evidence="2" id="KW-1185">Reference proteome</keyword>
<dbReference type="EMBL" id="MU277376">
    <property type="protein sequence ID" value="KAI0054622.1"/>
    <property type="molecule type" value="Genomic_DNA"/>
</dbReference>
<sequence length="226" mass="25430">MPRGGSAKLTDAQRLRRKEKSLGLSVDLAVARDEYLEAAKSIAEKHHRSLPWVSNMLYVGAKKGAKRRSINAWSTFQGRRLRQLNRNLPTGQRYKIGRLPEHEMASLRKEYHALTSVDKEELKEEGMQERAEREAPVKKSNRSIQKDFDATLSAINLQLRALMNRTGCEVVLFGVRGGVENDHAPHVFVSDKAKAWMKYTHNVEPDVMALQLEGFAISGPAKAGAR</sequence>
<protein>
    <submittedName>
        <fullName evidence="1">Uncharacterized protein</fullName>
    </submittedName>
</protein>
<reference evidence="1" key="2">
    <citation type="journal article" date="2022" name="New Phytol.">
        <title>Evolutionary transition to the ectomycorrhizal habit in the genomes of a hyperdiverse lineage of mushroom-forming fungi.</title>
        <authorList>
            <person name="Looney B."/>
            <person name="Miyauchi S."/>
            <person name="Morin E."/>
            <person name="Drula E."/>
            <person name="Courty P.E."/>
            <person name="Kohler A."/>
            <person name="Kuo A."/>
            <person name="LaButti K."/>
            <person name="Pangilinan J."/>
            <person name="Lipzen A."/>
            <person name="Riley R."/>
            <person name="Andreopoulos W."/>
            <person name="He G."/>
            <person name="Johnson J."/>
            <person name="Nolan M."/>
            <person name="Tritt A."/>
            <person name="Barry K.W."/>
            <person name="Grigoriev I.V."/>
            <person name="Nagy L.G."/>
            <person name="Hibbett D."/>
            <person name="Henrissat B."/>
            <person name="Matheny P.B."/>
            <person name="Labbe J."/>
            <person name="Martin F.M."/>
        </authorList>
    </citation>
    <scope>NUCLEOTIDE SEQUENCE</scope>
    <source>
        <strain evidence="1">HHB10654</strain>
    </source>
</reference>
<name>A0ACB8SEC3_9AGAM</name>
<gene>
    <name evidence="1" type="ORF">BV25DRAFT_1922516</name>
</gene>
<proteinExistence type="predicted"/>
<dbReference type="Proteomes" id="UP000814140">
    <property type="component" value="Unassembled WGS sequence"/>
</dbReference>